<feature type="transmembrane region" description="Helical" evidence="4">
    <location>
        <begin position="290"/>
        <end position="312"/>
    </location>
</feature>
<dbReference type="SMART" id="SM00342">
    <property type="entry name" value="HTH_ARAC"/>
    <property type="match status" value="1"/>
</dbReference>
<evidence type="ECO:0000313" key="6">
    <source>
        <dbReference type="EMBL" id="KEQ26522.1"/>
    </source>
</evidence>
<evidence type="ECO:0000256" key="1">
    <source>
        <dbReference type="ARBA" id="ARBA00023015"/>
    </source>
</evidence>
<organism evidence="6 7">
    <name type="scientific">Paenibacillus tyrfis</name>
    <dbReference type="NCBI Taxonomy" id="1501230"/>
    <lineage>
        <taxon>Bacteria</taxon>
        <taxon>Bacillati</taxon>
        <taxon>Bacillota</taxon>
        <taxon>Bacilli</taxon>
        <taxon>Bacillales</taxon>
        <taxon>Paenibacillaceae</taxon>
        <taxon>Paenibacillus</taxon>
    </lineage>
</organism>
<evidence type="ECO:0000259" key="5">
    <source>
        <dbReference type="PROSITE" id="PS01124"/>
    </source>
</evidence>
<reference evidence="6 7" key="1">
    <citation type="submission" date="2014-06" db="EMBL/GenBank/DDBJ databases">
        <title>Draft genome sequence of Paenibacillus sp. MSt1.</title>
        <authorList>
            <person name="Aw Y.K."/>
            <person name="Ong K.S."/>
            <person name="Gan H.M."/>
            <person name="Lee S.M."/>
        </authorList>
    </citation>
    <scope>NUCLEOTIDE SEQUENCE [LARGE SCALE GENOMIC DNA]</scope>
    <source>
        <strain evidence="6 7">MSt1</strain>
    </source>
</reference>
<dbReference type="InterPro" id="IPR009057">
    <property type="entry name" value="Homeodomain-like_sf"/>
</dbReference>
<dbReference type="PROSITE" id="PS01124">
    <property type="entry name" value="HTH_ARAC_FAMILY_2"/>
    <property type="match status" value="1"/>
</dbReference>
<evidence type="ECO:0000313" key="7">
    <source>
        <dbReference type="Proteomes" id="UP000028123"/>
    </source>
</evidence>
<dbReference type="GO" id="GO:0043565">
    <property type="term" value="F:sequence-specific DNA binding"/>
    <property type="evidence" value="ECO:0007669"/>
    <property type="project" value="InterPro"/>
</dbReference>
<dbReference type="PRINTS" id="PR00032">
    <property type="entry name" value="HTHARAC"/>
</dbReference>
<keyword evidence="2" id="KW-0238">DNA-binding</keyword>
<keyword evidence="4" id="KW-0812">Transmembrane</keyword>
<dbReference type="RefSeq" id="WP_036679207.1">
    <property type="nucleotide sequence ID" value="NZ_JNVM01000006.1"/>
</dbReference>
<dbReference type="InterPro" id="IPR020449">
    <property type="entry name" value="Tscrpt_reg_AraC-type_HTH"/>
</dbReference>
<comment type="caution">
    <text evidence="6">The sequence shown here is derived from an EMBL/GenBank/DDBJ whole genome shotgun (WGS) entry which is preliminary data.</text>
</comment>
<dbReference type="OrthoDB" id="2647723at2"/>
<accession>A0A081P749</accession>
<feature type="domain" description="HTH araC/xylS-type" evidence="5">
    <location>
        <begin position="641"/>
        <end position="739"/>
    </location>
</feature>
<dbReference type="EMBL" id="JNVM01000006">
    <property type="protein sequence ID" value="KEQ26522.1"/>
    <property type="molecule type" value="Genomic_DNA"/>
</dbReference>
<keyword evidence="7" id="KW-1185">Reference proteome</keyword>
<dbReference type="Gene3D" id="1.10.10.60">
    <property type="entry name" value="Homeodomain-like"/>
    <property type="match status" value="2"/>
</dbReference>
<dbReference type="AlphaFoldDB" id="A0A081P749"/>
<dbReference type="GO" id="GO:0003700">
    <property type="term" value="F:DNA-binding transcription factor activity"/>
    <property type="evidence" value="ECO:0007669"/>
    <property type="project" value="InterPro"/>
</dbReference>
<dbReference type="Proteomes" id="UP000028123">
    <property type="component" value="Unassembled WGS sequence"/>
</dbReference>
<protein>
    <recommendedName>
        <fullName evidence="5">HTH araC/xylS-type domain-containing protein</fullName>
    </recommendedName>
</protein>
<dbReference type="InterPro" id="IPR018060">
    <property type="entry name" value="HTH_AraC"/>
</dbReference>
<proteinExistence type="predicted"/>
<evidence type="ECO:0000256" key="3">
    <source>
        <dbReference type="ARBA" id="ARBA00023163"/>
    </source>
</evidence>
<keyword evidence="3" id="KW-0804">Transcription</keyword>
<name>A0A081P749_9BACL</name>
<evidence type="ECO:0000256" key="2">
    <source>
        <dbReference type="ARBA" id="ARBA00023125"/>
    </source>
</evidence>
<dbReference type="eggNOG" id="COG2207">
    <property type="taxonomic scope" value="Bacteria"/>
</dbReference>
<dbReference type="Pfam" id="PF12833">
    <property type="entry name" value="HTH_18"/>
    <property type="match status" value="1"/>
</dbReference>
<keyword evidence="4" id="KW-0472">Membrane</keyword>
<dbReference type="PANTHER" id="PTHR43280:SF2">
    <property type="entry name" value="HTH-TYPE TRANSCRIPTIONAL REGULATOR EXSA"/>
    <property type="match status" value="1"/>
</dbReference>
<dbReference type="PANTHER" id="PTHR43280">
    <property type="entry name" value="ARAC-FAMILY TRANSCRIPTIONAL REGULATOR"/>
    <property type="match status" value="1"/>
</dbReference>
<sequence length="743" mass="84890">MPSILRIKMKARSVFFKLLLSFLGVIVLLVIFELLTYGVFRQSLRDEIIKYNTVNLTNTTNDYEQHFELLENTMLNLYLNPRLQELNGKPYLDYVAANKVTDYLSNTVSNRALYLNNLFVYDVKHSLLLEKSRGASPESMFTEYYVNPVYTYSFWKKQFEQAGPMTIYPAASYLRNGSPGDSTGPVWPLLVKSRFYPDFMMLAFVDADRMFQAFHRSVNDNFYVLDASGRLLFASGSAADEPLPALPPGQDWVKADNQYFFYTTGPKTGFTYVNLVPDGHISSQLIKLNLTFVAVLLVTIAASVTVSVLFTVRFNNPVQRIVESIKSLNEQDTVPRHDNEFELIRGNIGFLLQQRHLRHQDLEEKHALLRYHSYMNKLKKIRGLPVAGTEQLGEQKPFRVVLFSLSFNHPFHTEIQAEEERAASYIREYINHVVTKELKGSLTFQIERNQILSIVHPEPGEDDRLRTTLDGIVGVLSTDKAYCFLTIAVSPLHAHTASLTDAYEEALEMIRYRPFDDETVVLEVQSVPQEPFVVPDALMQEIKANLQAGNAANVLQALRRLMGQMEKRKADALAYREFAREITHKTTRLLHGMGLDSGKLTDLEPEQLHTVSKLDRYFEAMISEACRRINNKKEAADPIITGATAYVTERYTEDITLDLVASWLNITGGYLSTYFKEKTGINFLDFVNDVRISKAKELLRQTDLRIQDIAGQVGYQNMNSFNRMFKKITGVTPSEYRRSGTQM</sequence>
<dbReference type="SUPFAM" id="SSF46689">
    <property type="entry name" value="Homeodomain-like"/>
    <property type="match status" value="2"/>
</dbReference>
<feature type="transmembrane region" description="Helical" evidence="4">
    <location>
        <begin position="20"/>
        <end position="40"/>
    </location>
</feature>
<keyword evidence="1" id="KW-0805">Transcription regulation</keyword>
<gene>
    <name evidence="6" type="ORF">ET33_32255</name>
</gene>
<evidence type="ECO:0000256" key="4">
    <source>
        <dbReference type="SAM" id="Phobius"/>
    </source>
</evidence>
<keyword evidence="4" id="KW-1133">Transmembrane helix</keyword>